<protein>
    <submittedName>
        <fullName evidence="1">Uncharacterized protein</fullName>
    </submittedName>
</protein>
<dbReference type="InterPro" id="IPR014990">
    <property type="entry name" value="DUF1838"/>
</dbReference>
<evidence type="ECO:0000313" key="2">
    <source>
        <dbReference type="Proteomes" id="UP000326678"/>
    </source>
</evidence>
<reference evidence="1 2" key="1">
    <citation type="submission" date="2019-10" db="EMBL/GenBank/DDBJ databases">
        <title>Genomic and transcriptomic insights into the perfect genentic adaptation of a filamentous nitrogen-fixing cyanobacterium to rice fields.</title>
        <authorList>
            <person name="Chen Z."/>
        </authorList>
    </citation>
    <scope>NUCLEOTIDE SEQUENCE [LARGE SCALE GENOMIC DNA]</scope>
    <source>
        <strain evidence="1">CCNUC1</strain>
    </source>
</reference>
<dbReference type="KEGG" id="nsh:GXM_07867"/>
<sequence length="46" mass="5394">MISEQVPIYEFTPDQSNEPNMTSTLYFRQHFAAYLKGERFPIPEGL</sequence>
<dbReference type="Proteomes" id="UP000326678">
    <property type="component" value="Chromosome Gxm2"/>
</dbReference>
<name>A0A5P8WC24_9NOSO</name>
<evidence type="ECO:0000313" key="1">
    <source>
        <dbReference type="EMBL" id="QFS50373.1"/>
    </source>
</evidence>
<proteinExistence type="predicted"/>
<dbReference type="Pfam" id="PF08894">
    <property type="entry name" value="DUF1838"/>
    <property type="match status" value="1"/>
</dbReference>
<dbReference type="AlphaFoldDB" id="A0A5P8WC24"/>
<accession>A0A5P8WC24</accession>
<dbReference type="RefSeq" id="WP_194198971.1">
    <property type="nucleotide sequence ID" value="NZ_CP045227.1"/>
</dbReference>
<organism evidence="1 2">
    <name type="scientific">Nostoc sphaeroides CCNUC1</name>
    <dbReference type="NCBI Taxonomy" id="2653204"/>
    <lineage>
        <taxon>Bacteria</taxon>
        <taxon>Bacillati</taxon>
        <taxon>Cyanobacteriota</taxon>
        <taxon>Cyanophyceae</taxon>
        <taxon>Nostocales</taxon>
        <taxon>Nostocaceae</taxon>
        <taxon>Nostoc</taxon>
    </lineage>
</organism>
<gene>
    <name evidence="1" type="ORF">GXM_07867</name>
</gene>
<dbReference type="EMBL" id="CP045227">
    <property type="protein sequence ID" value="QFS50373.1"/>
    <property type="molecule type" value="Genomic_DNA"/>
</dbReference>
<keyword evidence="2" id="KW-1185">Reference proteome</keyword>